<name>A0AA92W2L3_9BACT</name>
<sequence length="196" mass="22754">MILVIAIVVLTISSCTPNKSHNFQVANVEVQKVSIDGMDSDSVNLYLMTIEMADCNRYYSLLKDFTYSYDRGILFPVQRIEGRNEKSQAVTSFMHGLSSYLNQSYSTLELEDEFNRAFFCPYSNDIASFIDELNSMGINLRVENYDKQKKSHFVRRLFCLPKDKGQLKQLLLYLENKMIVCKVAEESLRLKVKEYF</sequence>
<proteinExistence type="predicted"/>
<dbReference type="EMBL" id="QRVN01000006">
    <property type="protein sequence ID" value="RGS47977.1"/>
    <property type="molecule type" value="Genomic_DNA"/>
</dbReference>
<dbReference type="Proteomes" id="UP000286113">
    <property type="component" value="Unassembled WGS sequence"/>
</dbReference>
<comment type="caution">
    <text evidence="1">The sequence shown here is derived from an EMBL/GenBank/DDBJ whole genome shotgun (WGS) entry which is preliminary data.</text>
</comment>
<evidence type="ECO:0000313" key="1">
    <source>
        <dbReference type="EMBL" id="RGS47977.1"/>
    </source>
</evidence>
<reference evidence="1 2" key="1">
    <citation type="submission" date="2018-08" db="EMBL/GenBank/DDBJ databases">
        <title>A genome reference for cultivated species of the human gut microbiota.</title>
        <authorList>
            <person name="Zou Y."/>
            <person name="Xue W."/>
            <person name="Luo G."/>
        </authorList>
    </citation>
    <scope>NUCLEOTIDE SEQUENCE [LARGE SCALE GENOMIC DNA]</scope>
    <source>
        <strain evidence="1 2">AF22-1</strain>
    </source>
</reference>
<protein>
    <submittedName>
        <fullName evidence="1">Uncharacterized protein</fullName>
    </submittedName>
</protein>
<accession>A0AA92W2L3</accession>
<organism evidence="1 2">
    <name type="scientific">Segatella copri</name>
    <dbReference type="NCBI Taxonomy" id="165179"/>
    <lineage>
        <taxon>Bacteria</taxon>
        <taxon>Pseudomonadati</taxon>
        <taxon>Bacteroidota</taxon>
        <taxon>Bacteroidia</taxon>
        <taxon>Bacteroidales</taxon>
        <taxon>Prevotellaceae</taxon>
        <taxon>Segatella</taxon>
    </lineage>
</organism>
<gene>
    <name evidence="1" type="ORF">DWX90_04805</name>
</gene>
<dbReference type="AlphaFoldDB" id="A0AA92W2L3"/>
<evidence type="ECO:0000313" key="2">
    <source>
        <dbReference type="Proteomes" id="UP000286113"/>
    </source>
</evidence>